<comment type="caution">
    <text evidence="2">The sequence shown here is derived from an EMBL/GenBank/DDBJ whole genome shotgun (WGS) entry which is preliminary data.</text>
</comment>
<evidence type="ECO:0000313" key="3">
    <source>
        <dbReference type="Proteomes" id="UP000701801"/>
    </source>
</evidence>
<sequence>MYKWHAHSAIGRGRPVAQDISRVADRIAASLRHFTVTRDGGSGGDNREGPSRSQRSREAFNEVSSLAPKPSNVTRGIDARALAAKPPTGSFTIVRERFSGPTPGRSPGGYRGGFRGPGEASTGGFRGGARPGGYEGGYQGRATGGPQAGRGRPGMTRGRGSRRGGGKRTRAPRASEEDYAEEPYTDAEKAYLYNSQCGFREPYNPSTSAESMAAVSPPVVSSSKGVNHTIAYKLQTATGTRAGHYYHAANHIARVHDGNGFAFFEDGDQKSIANSWLGQRTKDISTTLGKGFAKAQVGDLDEKAKETLMKTWVAGQYQAPKTPAANDVLGQVDFFLRRNETYLPQDTRKLVAKLSSLLP</sequence>
<evidence type="ECO:0000256" key="1">
    <source>
        <dbReference type="SAM" id="MobiDB-lite"/>
    </source>
</evidence>
<gene>
    <name evidence="2" type="ORF">HYALB_00008334</name>
</gene>
<proteinExistence type="predicted"/>
<dbReference type="EMBL" id="CAJVRM010000058">
    <property type="protein sequence ID" value="CAG8972974.1"/>
    <property type="molecule type" value="Genomic_DNA"/>
</dbReference>
<dbReference type="OrthoDB" id="5365739at2759"/>
<feature type="compositionally biased region" description="Gly residues" evidence="1">
    <location>
        <begin position="106"/>
        <end position="116"/>
    </location>
</feature>
<dbReference type="AlphaFoldDB" id="A0A9N9Q2Q1"/>
<evidence type="ECO:0000313" key="2">
    <source>
        <dbReference type="EMBL" id="CAG8972974.1"/>
    </source>
</evidence>
<feature type="region of interest" description="Disordered" evidence="1">
    <location>
        <begin position="36"/>
        <end position="73"/>
    </location>
</feature>
<accession>A0A9N9Q2Q1</accession>
<feature type="region of interest" description="Disordered" evidence="1">
    <location>
        <begin position="88"/>
        <end position="183"/>
    </location>
</feature>
<name>A0A9N9Q2Q1_9HELO</name>
<keyword evidence="3" id="KW-1185">Reference proteome</keyword>
<feature type="compositionally biased region" description="Gly residues" evidence="1">
    <location>
        <begin position="124"/>
        <end position="152"/>
    </location>
</feature>
<reference evidence="2" key="1">
    <citation type="submission" date="2021-07" db="EMBL/GenBank/DDBJ databases">
        <authorList>
            <person name="Durling M."/>
        </authorList>
    </citation>
    <scope>NUCLEOTIDE SEQUENCE</scope>
</reference>
<protein>
    <submittedName>
        <fullName evidence="2">Uncharacterized protein</fullName>
    </submittedName>
</protein>
<feature type="compositionally biased region" description="Basic and acidic residues" evidence="1">
    <location>
        <begin position="45"/>
        <end position="60"/>
    </location>
</feature>
<feature type="compositionally biased region" description="Basic residues" evidence="1">
    <location>
        <begin position="159"/>
        <end position="171"/>
    </location>
</feature>
<dbReference type="Proteomes" id="UP000701801">
    <property type="component" value="Unassembled WGS sequence"/>
</dbReference>
<organism evidence="2 3">
    <name type="scientific">Hymenoscyphus albidus</name>
    <dbReference type="NCBI Taxonomy" id="595503"/>
    <lineage>
        <taxon>Eukaryota</taxon>
        <taxon>Fungi</taxon>
        <taxon>Dikarya</taxon>
        <taxon>Ascomycota</taxon>
        <taxon>Pezizomycotina</taxon>
        <taxon>Leotiomycetes</taxon>
        <taxon>Helotiales</taxon>
        <taxon>Helotiaceae</taxon>
        <taxon>Hymenoscyphus</taxon>
    </lineage>
</organism>